<evidence type="ECO:0000313" key="2">
    <source>
        <dbReference type="Proteomes" id="UP000078397"/>
    </source>
</evidence>
<organism evidence="1 2">
    <name type="scientific">Pochonia chlamydosporia 170</name>
    <dbReference type="NCBI Taxonomy" id="1380566"/>
    <lineage>
        <taxon>Eukaryota</taxon>
        <taxon>Fungi</taxon>
        <taxon>Dikarya</taxon>
        <taxon>Ascomycota</taxon>
        <taxon>Pezizomycotina</taxon>
        <taxon>Sordariomycetes</taxon>
        <taxon>Hypocreomycetidae</taxon>
        <taxon>Hypocreales</taxon>
        <taxon>Clavicipitaceae</taxon>
        <taxon>Pochonia</taxon>
    </lineage>
</organism>
<comment type="caution">
    <text evidence="1">The sequence shown here is derived from an EMBL/GenBank/DDBJ whole genome shotgun (WGS) entry which is preliminary data.</text>
</comment>
<sequence length="280" mass="30044">MPGLTHSQDNMQTNEALCLNRTGLYRPIPCICVTSHLAQQAQPSGMQCGTQVIGIVLSPLFNVSTFPCVLRMTHNISDMRLCVKMMESGSSSTCTYNNLQAISISTPVLRLLLLHLRPIFAKVWTADCGLCSLLKLLRTTQLIIHSLVSFCCWPRVPLLFPSSKVSLLRCEAGSARSTSPLSSLCPLLLVLLPLLGNTATGGKAKVCLIGGTILVLARSLATSALQKGGALNISDGVAKTKKLLEMGSSLSVPNIHDSLVRANHQALTLQNLPMLFLPAE</sequence>
<name>A0A219ATD9_METCM</name>
<dbReference type="KEGG" id="pchm:VFPPC_18729"/>
<accession>A0A219ATD9</accession>
<gene>
    <name evidence="1" type="ORF">VFPPC_18729</name>
</gene>
<dbReference type="AlphaFoldDB" id="A0A219ATD9"/>
<dbReference type="Proteomes" id="UP000078397">
    <property type="component" value="Unassembled WGS sequence"/>
</dbReference>
<keyword evidence="2" id="KW-1185">Reference proteome</keyword>
<reference evidence="1 2" key="1">
    <citation type="journal article" date="2016" name="PLoS Pathog.">
        <title>Biosynthesis of antibiotic leucinostatins in bio-control fungus Purpureocillium lilacinum and their inhibition on phytophthora revealed by genome mining.</title>
        <authorList>
            <person name="Wang G."/>
            <person name="Liu Z."/>
            <person name="Lin R."/>
            <person name="Li E."/>
            <person name="Mao Z."/>
            <person name="Ling J."/>
            <person name="Yang Y."/>
            <person name="Yin W.B."/>
            <person name="Xie B."/>
        </authorList>
    </citation>
    <scope>NUCLEOTIDE SEQUENCE [LARGE SCALE GENOMIC DNA]</scope>
    <source>
        <strain evidence="1">170</strain>
    </source>
</reference>
<evidence type="ECO:0000313" key="1">
    <source>
        <dbReference type="EMBL" id="OWT43544.1"/>
    </source>
</evidence>
<dbReference type="RefSeq" id="XP_022285959.1">
    <property type="nucleotide sequence ID" value="XM_022430297.1"/>
</dbReference>
<protein>
    <submittedName>
        <fullName evidence="1">Uncharacterized protein</fullName>
    </submittedName>
</protein>
<dbReference type="EMBL" id="LSBJ02000001">
    <property type="protein sequence ID" value="OWT43544.1"/>
    <property type="molecule type" value="Genomic_DNA"/>
</dbReference>
<proteinExistence type="predicted"/>
<dbReference type="GeneID" id="33937416"/>